<dbReference type="InterPro" id="IPR011990">
    <property type="entry name" value="TPR-like_helical_dom_sf"/>
</dbReference>
<gene>
    <name evidence="2" type="ORF">UJA718_LOCUS40706</name>
</gene>
<dbReference type="GO" id="GO:0071013">
    <property type="term" value="C:catalytic step 2 spliceosome"/>
    <property type="evidence" value="ECO:0007669"/>
    <property type="project" value="TreeGrafter"/>
</dbReference>
<dbReference type="Proteomes" id="UP000663873">
    <property type="component" value="Unassembled WGS sequence"/>
</dbReference>
<dbReference type="EMBL" id="CAJOBP010045782">
    <property type="protein sequence ID" value="CAF4788130.1"/>
    <property type="molecule type" value="Genomic_DNA"/>
</dbReference>
<organism evidence="2 3">
    <name type="scientific">Rotaria socialis</name>
    <dbReference type="NCBI Taxonomy" id="392032"/>
    <lineage>
        <taxon>Eukaryota</taxon>
        <taxon>Metazoa</taxon>
        <taxon>Spiralia</taxon>
        <taxon>Gnathifera</taxon>
        <taxon>Rotifera</taxon>
        <taxon>Eurotatoria</taxon>
        <taxon>Bdelloidea</taxon>
        <taxon>Philodinida</taxon>
        <taxon>Philodinidae</taxon>
        <taxon>Rotaria</taxon>
    </lineage>
</organism>
<dbReference type="Gene3D" id="1.25.40.10">
    <property type="entry name" value="Tetratricopeptide repeat domain"/>
    <property type="match status" value="1"/>
</dbReference>
<dbReference type="PANTHER" id="PTHR11246:SF1">
    <property type="entry name" value="PRE-MRNA-PROCESSING FACTOR 6"/>
    <property type="match status" value="1"/>
</dbReference>
<name>A0A821NHQ4_9BILA</name>
<evidence type="ECO:0000313" key="2">
    <source>
        <dbReference type="EMBL" id="CAF4788130.1"/>
    </source>
</evidence>
<reference evidence="2" key="1">
    <citation type="submission" date="2021-02" db="EMBL/GenBank/DDBJ databases">
        <authorList>
            <person name="Nowell W R."/>
        </authorList>
    </citation>
    <scope>NUCLEOTIDE SEQUENCE</scope>
</reference>
<dbReference type="SMART" id="SM00386">
    <property type="entry name" value="HAT"/>
    <property type="match status" value="2"/>
</dbReference>
<protein>
    <recommendedName>
        <fullName evidence="4">Pre-mRNA-processing factor 6</fullName>
    </recommendedName>
</protein>
<comment type="caution">
    <text evidence="2">The sequence shown here is derived from an EMBL/GenBank/DDBJ whole genome shotgun (WGS) entry which is preliminary data.</text>
</comment>
<dbReference type="AlphaFoldDB" id="A0A821NHQ4"/>
<dbReference type="InterPro" id="IPR003107">
    <property type="entry name" value="HAT"/>
</dbReference>
<dbReference type="PANTHER" id="PTHR11246">
    <property type="entry name" value="PRE-MRNA SPLICING FACTOR"/>
    <property type="match status" value="1"/>
</dbReference>
<evidence type="ECO:0000313" key="3">
    <source>
        <dbReference type="Proteomes" id="UP000663873"/>
    </source>
</evidence>
<evidence type="ECO:0000256" key="1">
    <source>
        <dbReference type="ARBA" id="ARBA00022737"/>
    </source>
</evidence>
<accession>A0A821NHQ4</accession>
<keyword evidence="1" id="KW-0677">Repeat</keyword>
<dbReference type="GO" id="GO:0000244">
    <property type="term" value="P:spliceosomal tri-snRNP complex assembly"/>
    <property type="evidence" value="ECO:0007669"/>
    <property type="project" value="TreeGrafter"/>
</dbReference>
<dbReference type="GO" id="GO:0046540">
    <property type="term" value="C:U4/U6 x U5 tri-snRNP complex"/>
    <property type="evidence" value="ECO:0007669"/>
    <property type="project" value="TreeGrafter"/>
</dbReference>
<proteinExistence type="predicted"/>
<dbReference type="InterPro" id="IPR045075">
    <property type="entry name" value="Syf1-like"/>
</dbReference>
<feature type="non-terminal residue" evidence="2">
    <location>
        <position position="1"/>
    </location>
</feature>
<dbReference type="SUPFAM" id="SSF48452">
    <property type="entry name" value="TPR-like"/>
    <property type="match status" value="1"/>
</dbReference>
<evidence type="ECO:0008006" key="4">
    <source>
        <dbReference type="Google" id="ProtNLM"/>
    </source>
</evidence>
<sequence>EVVGKVQAARNLIMRGTEHCQKSEDVWLEAARLMPLDLARGIVTHAVRHLPQSVKIWVKAADLEQEPKAKKQVLRRALEHVPNSVRLWKAAVELEDEEDARIMLSRAVECCATSVEVSSNVYIYFLVSSLFYYL</sequence>
<keyword evidence="3" id="KW-1185">Reference proteome</keyword>